<protein>
    <submittedName>
        <fullName evidence="2">Uncharacterized protein</fullName>
    </submittedName>
</protein>
<name>A0A182IYL4_ANOAO</name>
<feature type="region of interest" description="Disordered" evidence="1">
    <location>
        <begin position="548"/>
        <end position="568"/>
    </location>
</feature>
<feature type="compositionally biased region" description="Pro residues" evidence="1">
    <location>
        <begin position="130"/>
        <end position="151"/>
    </location>
</feature>
<dbReference type="EnsemblMetazoa" id="AATE007988-RA">
    <property type="protein sequence ID" value="AATE007988-PA.1"/>
    <property type="gene ID" value="AATE007988"/>
</dbReference>
<feature type="compositionally biased region" description="Pro residues" evidence="1">
    <location>
        <begin position="70"/>
        <end position="87"/>
    </location>
</feature>
<dbReference type="VEuPathDB" id="VectorBase:AATE007988"/>
<organism evidence="2">
    <name type="scientific">Anopheles atroparvus</name>
    <name type="common">European mosquito</name>
    <dbReference type="NCBI Taxonomy" id="41427"/>
    <lineage>
        <taxon>Eukaryota</taxon>
        <taxon>Metazoa</taxon>
        <taxon>Ecdysozoa</taxon>
        <taxon>Arthropoda</taxon>
        <taxon>Hexapoda</taxon>
        <taxon>Insecta</taxon>
        <taxon>Pterygota</taxon>
        <taxon>Neoptera</taxon>
        <taxon>Endopterygota</taxon>
        <taxon>Diptera</taxon>
        <taxon>Nematocera</taxon>
        <taxon>Culicoidea</taxon>
        <taxon>Culicidae</taxon>
        <taxon>Anophelinae</taxon>
        <taxon>Anopheles</taxon>
    </lineage>
</organism>
<reference evidence="2" key="1">
    <citation type="submission" date="2022-08" db="UniProtKB">
        <authorList>
            <consortium name="EnsemblMetazoa"/>
        </authorList>
    </citation>
    <scope>IDENTIFICATION</scope>
    <source>
        <strain evidence="2">EBRO</strain>
    </source>
</reference>
<dbReference type="AlphaFoldDB" id="A0A182IYL4"/>
<feature type="region of interest" description="Disordered" evidence="1">
    <location>
        <begin position="58"/>
        <end position="151"/>
    </location>
</feature>
<accession>A0A182IYL4</accession>
<proteinExistence type="predicted"/>
<evidence type="ECO:0000313" key="2">
    <source>
        <dbReference type="EnsemblMetazoa" id="AATE007988-PA.1"/>
    </source>
</evidence>
<sequence>METPGNYKITTISTSKHIDNDDYATGIRIGDSTSTEVRFFSNSQVEYHAPDVPPAGQFPAGPCRWIQPLLPGPLAPPPPPPTPPPGLPDDRPGGGPRGVLPAPTLFAPGPDPQTSEAAPGTPVSDQVLLPAPPSLLMPPGTIPPPLPLPPLPPTPAEEKLLLLVLKLQVDDEMLIESVGDGLLLLANSSESFAEPTEIDAIGLRAMLPGVMSDLNTYLNTIQQLIQQQKRLRSERLVEYLRIQIPSLHGHLDLLDERAQLGIRLYRALACASCSGDTTVASNTATLIERSHIASLAAVSDPSAHRGSSSQVASDSSYTTTSAELRMRFVSTPIAQAAARRVAHAEAAHVRHGAVALQQLDRVVQVHVGRSESELDVLLLVAHLAQDAVLLAAPDDFQRSTADAYTVRGFAVQVGLSTTGAHSADVAPIVTHQVATGGRRIRPNAGAAATEQWFLGRVPRLIDAAPWGSRSGCSIAGPIHPRCASSATEWTTWARLVIPVTATASTAEGRIVPRSVIAPSRTTVATCCPSAPHATVCFERIATRSRAYHARASERTRPTRTTSTEWARVQPTQRSIASIASHHLLCGSPRWSATIASTAGSTGSRPQGRSVVKVRIATYGWRRIIIPAGDGLRQRNIRWATAQGTSTCCTTTSSQRPLVTAIRTSRSNSSSYADCRSRWRHFAHRIVL</sequence>
<evidence type="ECO:0000256" key="1">
    <source>
        <dbReference type="SAM" id="MobiDB-lite"/>
    </source>
</evidence>